<dbReference type="CDD" id="cd00093">
    <property type="entry name" value="HTH_XRE"/>
    <property type="match status" value="1"/>
</dbReference>
<dbReference type="SMART" id="SM00530">
    <property type="entry name" value="HTH_XRE"/>
    <property type="match status" value="1"/>
</dbReference>
<dbReference type="SUPFAM" id="SSF47413">
    <property type="entry name" value="lambda repressor-like DNA-binding domains"/>
    <property type="match status" value="1"/>
</dbReference>
<sequence length="205" mass="21924">MDFGEKLKALRIERGLTQEQLAARLYVSRTAVSKWETGGGSPNLDSLQAVARLFDVSVDDLLSTDDLIVLARDERRSTARSSGMLSFGLLDVLAVVFAFIPLYGVDDGSFVRMANLVDYGASVDFGASFAVMATAVVSLMFVSAVEIVLAAAGSRRAARIVALVGFAVQALAVVLFASTMQPYATTLMFALLLAKVVVGYRILRS</sequence>
<evidence type="ECO:0000259" key="3">
    <source>
        <dbReference type="PROSITE" id="PS50943"/>
    </source>
</evidence>
<keyword evidence="2" id="KW-1133">Transmembrane helix</keyword>
<dbReference type="PANTHER" id="PTHR46558">
    <property type="entry name" value="TRACRIPTIONAL REGULATORY PROTEIN-RELATED-RELATED"/>
    <property type="match status" value="1"/>
</dbReference>
<dbReference type="PROSITE" id="PS50943">
    <property type="entry name" value="HTH_CROC1"/>
    <property type="match status" value="1"/>
</dbReference>
<feature type="domain" description="HTH cro/C1-type" evidence="3">
    <location>
        <begin position="7"/>
        <end position="61"/>
    </location>
</feature>
<dbReference type="GO" id="GO:0003677">
    <property type="term" value="F:DNA binding"/>
    <property type="evidence" value="ECO:0007669"/>
    <property type="project" value="UniProtKB-KW"/>
</dbReference>
<dbReference type="Gene3D" id="1.10.260.40">
    <property type="entry name" value="lambda repressor-like DNA-binding domains"/>
    <property type="match status" value="1"/>
</dbReference>
<dbReference type="Proteomes" id="UP000253970">
    <property type="component" value="Unassembled WGS sequence"/>
</dbReference>
<feature type="transmembrane region" description="Helical" evidence="2">
    <location>
        <begin position="183"/>
        <end position="203"/>
    </location>
</feature>
<protein>
    <submittedName>
        <fullName evidence="4">XRE family transcriptional regulator</fullName>
    </submittedName>
</protein>
<feature type="transmembrane region" description="Helical" evidence="2">
    <location>
        <begin position="157"/>
        <end position="177"/>
    </location>
</feature>
<accession>A0A369ML13</accession>
<dbReference type="PANTHER" id="PTHR46558:SF11">
    <property type="entry name" value="HTH-TYPE TRANSCRIPTIONAL REGULATOR XRE"/>
    <property type="match status" value="1"/>
</dbReference>
<dbReference type="Pfam" id="PF01381">
    <property type="entry name" value="HTH_3"/>
    <property type="match status" value="1"/>
</dbReference>
<feature type="transmembrane region" description="Helical" evidence="2">
    <location>
        <begin position="84"/>
        <end position="105"/>
    </location>
</feature>
<evidence type="ECO:0000256" key="1">
    <source>
        <dbReference type="ARBA" id="ARBA00023125"/>
    </source>
</evidence>
<evidence type="ECO:0000313" key="4">
    <source>
        <dbReference type="EMBL" id="RDB72864.1"/>
    </source>
</evidence>
<dbReference type="EMBL" id="PPTU01000002">
    <property type="protein sequence ID" value="RDB72864.1"/>
    <property type="molecule type" value="Genomic_DNA"/>
</dbReference>
<evidence type="ECO:0000256" key="2">
    <source>
        <dbReference type="SAM" id="Phobius"/>
    </source>
</evidence>
<comment type="caution">
    <text evidence="4">The sequence shown here is derived from an EMBL/GenBank/DDBJ whole genome shotgun (WGS) entry which is preliminary data.</text>
</comment>
<dbReference type="InterPro" id="IPR010982">
    <property type="entry name" value="Lambda_DNA-bd_dom_sf"/>
</dbReference>
<keyword evidence="2" id="KW-0472">Membrane</keyword>
<dbReference type="RefSeq" id="WP_114532732.1">
    <property type="nucleotide sequence ID" value="NZ_JAQDVM010000003.1"/>
</dbReference>
<name>A0A369ML13_EGGLN</name>
<reference evidence="4 5" key="1">
    <citation type="journal article" date="2018" name="Elife">
        <title>Discovery and characterization of a prevalent human gut bacterial enzyme sufficient for the inactivation of a family of plant toxins.</title>
        <authorList>
            <person name="Koppel N."/>
            <person name="Bisanz J.E."/>
            <person name="Pandelia M.E."/>
            <person name="Turnbaugh P.J."/>
            <person name="Balskus E.P."/>
        </authorList>
    </citation>
    <scope>NUCLEOTIDE SEQUENCE [LARGE SCALE GENOMIC DNA]</scope>
    <source>
        <strain evidence="4 5">W1 BHI 6</strain>
    </source>
</reference>
<gene>
    <name evidence="4" type="ORF">C1875_02345</name>
</gene>
<keyword evidence="1" id="KW-0238">DNA-binding</keyword>
<evidence type="ECO:0000313" key="5">
    <source>
        <dbReference type="Proteomes" id="UP000253970"/>
    </source>
</evidence>
<feature type="transmembrane region" description="Helical" evidence="2">
    <location>
        <begin position="125"/>
        <end position="150"/>
    </location>
</feature>
<proteinExistence type="predicted"/>
<dbReference type="InterPro" id="IPR001387">
    <property type="entry name" value="Cro/C1-type_HTH"/>
</dbReference>
<dbReference type="AlphaFoldDB" id="A0A369ML13"/>
<organism evidence="4 5">
    <name type="scientific">Eggerthella lenta</name>
    <name type="common">Eubacterium lentum</name>
    <dbReference type="NCBI Taxonomy" id="84112"/>
    <lineage>
        <taxon>Bacteria</taxon>
        <taxon>Bacillati</taxon>
        <taxon>Actinomycetota</taxon>
        <taxon>Coriobacteriia</taxon>
        <taxon>Eggerthellales</taxon>
        <taxon>Eggerthellaceae</taxon>
        <taxon>Eggerthella</taxon>
    </lineage>
</organism>
<keyword evidence="2" id="KW-0812">Transmembrane</keyword>